<dbReference type="Pfam" id="PF00069">
    <property type="entry name" value="Pkinase"/>
    <property type="match status" value="1"/>
</dbReference>
<evidence type="ECO:0000256" key="4">
    <source>
        <dbReference type="SAM" id="MobiDB-lite"/>
    </source>
</evidence>
<proteinExistence type="predicted"/>
<evidence type="ECO:0000259" key="5">
    <source>
        <dbReference type="PROSITE" id="PS50011"/>
    </source>
</evidence>
<feature type="binding site" evidence="3">
    <location>
        <position position="573"/>
    </location>
    <ligand>
        <name>ATP</name>
        <dbReference type="ChEBI" id="CHEBI:30616"/>
    </ligand>
</feature>
<dbReference type="Gene3D" id="3.30.200.20">
    <property type="entry name" value="Phosphorylase Kinase, domain 1"/>
    <property type="match status" value="1"/>
</dbReference>
<dbReference type="Gene3D" id="1.10.510.10">
    <property type="entry name" value="Transferase(Phosphotransferase) domain 1"/>
    <property type="match status" value="1"/>
</dbReference>
<evidence type="ECO:0000313" key="6">
    <source>
        <dbReference type="EMBL" id="KAJ3099884.1"/>
    </source>
</evidence>
<dbReference type="GO" id="GO:0005829">
    <property type="term" value="C:cytosol"/>
    <property type="evidence" value="ECO:0007669"/>
    <property type="project" value="TreeGrafter"/>
</dbReference>
<evidence type="ECO:0000256" key="1">
    <source>
        <dbReference type="ARBA" id="ARBA00022741"/>
    </source>
</evidence>
<dbReference type="PANTHER" id="PTHR24346:SF51">
    <property type="entry name" value="PAS DOMAIN-CONTAINING SERINE_THREONINE-PROTEIN KINASE"/>
    <property type="match status" value="1"/>
</dbReference>
<feature type="region of interest" description="Disordered" evidence="4">
    <location>
        <begin position="221"/>
        <end position="263"/>
    </location>
</feature>
<dbReference type="PROSITE" id="PS50011">
    <property type="entry name" value="PROTEIN_KINASE_DOM"/>
    <property type="match status" value="1"/>
</dbReference>
<protein>
    <recommendedName>
        <fullName evidence="5">Protein kinase domain-containing protein</fullName>
    </recommendedName>
</protein>
<dbReference type="GO" id="GO:0045719">
    <property type="term" value="P:negative regulation of glycogen biosynthetic process"/>
    <property type="evidence" value="ECO:0007669"/>
    <property type="project" value="TreeGrafter"/>
</dbReference>
<dbReference type="PROSITE" id="PS00108">
    <property type="entry name" value="PROTEIN_KINASE_ST"/>
    <property type="match status" value="1"/>
</dbReference>
<dbReference type="SMART" id="SM00220">
    <property type="entry name" value="S_TKc"/>
    <property type="match status" value="1"/>
</dbReference>
<reference evidence="6" key="1">
    <citation type="submission" date="2020-05" db="EMBL/GenBank/DDBJ databases">
        <title>Phylogenomic resolution of chytrid fungi.</title>
        <authorList>
            <person name="Stajich J.E."/>
            <person name="Amses K."/>
            <person name="Simmons R."/>
            <person name="Seto K."/>
            <person name="Myers J."/>
            <person name="Bonds A."/>
            <person name="Quandt C.A."/>
            <person name="Barry K."/>
            <person name="Liu P."/>
            <person name="Grigoriev I."/>
            <person name="Longcore J.E."/>
            <person name="James T.Y."/>
        </authorList>
    </citation>
    <scope>NUCLEOTIDE SEQUENCE</scope>
    <source>
        <strain evidence="6">JEL0513</strain>
    </source>
</reference>
<dbReference type="InterPro" id="IPR011009">
    <property type="entry name" value="Kinase-like_dom_sf"/>
</dbReference>
<dbReference type="AlphaFoldDB" id="A0AAD5SSD7"/>
<dbReference type="InterPro" id="IPR000719">
    <property type="entry name" value="Prot_kinase_dom"/>
</dbReference>
<comment type="caution">
    <text evidence="6">The sequence shown here is derived from an EMBL/GenBank/DDBJ whole genome shotgun (WGS) entry which is preliminary data.</text>
</comment>
<organism evidence="6 7">
    <name type="scientific">Physocladia obscura</name>
    <dbReference type="NCBI Taxonomy" id="109957"/>
    <lineage>
        <taxon>Eukaryota</taxon>
        <taxon>Fungi</taxon>
        <taxon>Fungi incertae sedis</taxon>
        <taxon>Chytridiomycota</taxon>
        <taxon>Chytridiomycota incertae sedis</taxon>
        <taxon>Chytridiomycetes</taxon>
        <taxon>Chytridiales</taxon>
        <taxon>Chytriomycetaceae</taxon>
        <taxon>Physocladia</taxon>
    </lineage>
</organism>
<feature type="compositionally biased region" description="Low complexity" evidence="4">
    <location>
        <begin position="149"/>
        <end position="167"/>
    </location>
</feature>
<evidence type="ECO:0000313" key="7">
    <source>
        <dbReference type="Proteomes" id="UP001211907"/>
    </source>
</evidence>
<accession>A0AAD5SSD7</accession>
<dbReference type="EMBL" id="JADGJH010002319">
    <property type="protein sequence ID" value="KAJ3099884.1"/>
    <property type="molecule type" value="Genomic_DNA"/>
</dbReference>
<evidence type="ECO:0000256" key="3">
    <source>
        <dbReference type="PROSITE-ProRule" id="PRU10141"/>
    </source>
</evidence>
<feature type="compositionally biased region" description="Polar residues" evidence="4">
    <location>
        <begin position="247"/>
        <end position="263"/>
    </location>
</feature>
<evidence type="ECO:0000256" key="2">
    <source>
        <dbReference type="ARBA" id="ARBA00022840"/>
    </source>
</evidence>
<sequence length="842" mass="93767">MSTTRRQTIYSNILSRPNSDRLSDEITPLKTTTAKTKETASSLSTLALSIDSIHPQEKYSNYSNSSQLQLKKKLNWLSSANTDSLYTIDDEKHILSSETETCEDHTESHDATLNFEIPSTSAGNIFRDASNSANLEKPKTAQISWPIRQSQLEKQQQSSTTSSRSNTHLPSTKYKDKEDLSNLKGWQNLDTDHFRKFSETSHYNDASAQFSAINSSISFKSKSNNNLSQSTRSSESEASRSSNSTQIEDLSTNSRNISSGEFDENLTSATAPENLRHPCCVDYNKRKILRKGDTSVKVFTASKQSFSAHLPSLDETNEDSSEKVETINVAISRIMALHPQFSNSTKTSIKAQSSLHGISHWKLPPLFKKMVYGGSQETAVNKQSTATKLVTPSNFSAITKKVSPPLLVNSPVSVSKIPIPALLQSPPKSYRPIPAPGVFKPSTANTLLHAVKQMTHTLGKTRVASDPGISKVSGLPLSSVQVARKEETIVGASSKTLADPGDKLPDLVGTVWVNEDTARADEVLMRVCDAECFEAAKIRFDAKYKLQKQLGAGGHSTVCLAKRVYDSELVVCKFIKQQSVWHWYTCSTTLRQHPLEIQVMRKFSKLNNGKGHPNFINYYEHFEMDAKFTIVMEYMGENWVDLYDYIEMYGPVKEDVSLEIFKSVVETLVLLHELGYYHNDIKDENVLIHSKTRQIKLIDFGSATCVPSPDSKTPNLCENFYGTKKFAAPEAVQGDPYDPEMQESWALGTLLFVLLFKLDPFTSDEEILNTDIVKRIAKFRNVAKNKGKEAAAIVVVDEELTGVLGDISDLAVEALVAMMEKDPVKRVRVKNILKLPALMKIK</sequence>
<dbReference type="InterPro" id="IPR017441">
    <property type="entry name" value="Protein_kinase_ATP_BS"/>
</dbReference>
<keyword evidence="2 3" id="KW-0067">ATP-binding</keyword>
<keyword evidence="7" id="KW-1185">Reference proteome</keyword>
<dbReference type="Proteomes" id="UP001211907">
    <property type="component" value="Unassembled WGS sequence"/>
</dbReference>
<dbReference type="GO" id="GO:0035556">
    <property type="term" value="P:intracellular signal transduction"/>
    <property type="evidence" value="ECO:0007669"/>
    <property type="project" value="TreeGrafter"/>
</dbReference>
<dbReference type="PROSITE" id="PS00107">
    <property type="entry name" value="PROTEIN_KINASE_ATP"/>
    <property type="match status" value="1"/>
</dbReference>
<dbReference type="SUPFAM" id="SSF56112">
    <property type="entry name" value="Protein kinase-like (PK-like)"/>
    <property type="match status" value="1"/>
</dbReference>
<dbReference type="GO" id="GO:0005524">
    <property type="term" value="F:ATP binding"/>
    <property type="evidence" value="ECO:0007669"/>
    <property type="project" value="UniProtKB-UniRule"/>
</dbReference>
<dbReference type="GO" id="GO:0004674">
    <property type="term" value="F:protein serine/threonine kinase activity"/>
    <property type="evidence" value="ECO:0007669"/>
    <property type="project" value="TreeGrafter"/>
</dbReference>
<feature type="region of interest" description="Disordered" evidence="4">
    <location>
        <begin position="137"/>
        <end position="178"/>
    </location>
</feature>
<feature type="domain" description="Protein kinase" evidence="5">
    <location>
        <begin position="544"/>
        <end position="838"/>
    </location>
</feature>
<dbReference type="PANTHER" id="PTHR24346">
    <property type="entry name" value="MAP/MICROTUBULE AFFINITY-REGULATING KINASE"/>
    <property type="match status" value="1"/>
</dbReference>
<dbReference type="InterPro" id="IPR008271">
    <property type="entry name" value="Ser/Thr_kinase_AS"/>
</dbReference>
<feature type="compositionally biased region" description="Low complexity" evidence="4">
    <location>
        <begin position="221"/>
        <end position="233"/>
    </location>
</feature>
<gene>
    <name evidence="6" type="ORF">HK100_004810</name>
</gene>
<keyword evidence="1 3" id="KW-0547">Nucleotide-binding</keyword>
<dbReference type="GO" id="GO:0005634">
    <property type="term" value="C:nucleus"/>
    <property type="evidence" value="ECO:0007669"/>
    <property type="project" value="TreeGrafter"/>
</dbReference>
<name>A0AAD5SSD7_9FUNG</name>